<name>A0A3S4Y2J5_9PAST</name>
<dbReference type="GO" id="GO:0003677">
    <property type="term" value="F:DNA binding"/>
    <property type="evidence" value="ECO:0007669"/>
    <property type="project" value="UniProtKB-KW"/>
</dbReference>
<keyword evidence="1" id="KW-0680">Restriction system</keyword>
<sequence length="148" mass="17039">MTINYKKFEYADVQFIDGDRGVNYPSKADFTKSGYCLFLNTGNVTSDGFDFSNLDFISKERDELLRKGKVDVYDIVLTTRGTVGNAAYVSDNIPYKHIRINSGMVIVRADQNKIDPYFCIHFSVLRYLKNNVLVMVLVQLSHSYLFRH</sequence>
<dbReference type="EMBL" id="LR134405">
    <property type="protein sequence ID" value="VEH67354.1"/>
    <property type="molecule type" value="Genomic_DNA"/>
</dbReference>
<organism evidence="3 4">
    <name type="scientific">Rodentibacter pneumotropicus</name>
    <dbReference type="NCBI Taxonomy" id="758"/>
    <lineage>
        <taxon>Bacteria</taxon>
        <taxon>Pseudomonadati</taxon>
        <taxon>Pseudomonadota</taxon>
        <taxon>Gammaproteobacteria</taxon>
        <taxon>Pasteurellales</taxon>
        <taxon>Pasteurellaceae</taxon>
        <taxon>Rodentibacter</taxon>
    </lineage>
</organism>
<evidence type="ECO:0000313" key="3">
    <source>
        <dbReference type="EMBL" id="VEH67354.1"/>
    </source>
</evidence>
<accession>A0A3S4Y2J5</accession>
<reference evidence="3 4" key="1">
    <citation type="submission" date="2018-12" db="EMBL/GenBank/DDBJ databases">
        <authorList>
            <consortium name="Pathogen Informatics"/>
        </authorList>
    </citation>
    <scope>NUCLEOTIDE SEQUENCE [LARGE SCALE GENOMIC DNA]</scope>
    <source>
        <strain evidence="3 4">NCTC8284</strain>
    </source>
</reference>
<dbReference type="Proteomes" id="UP000278733">
    <property type="component" value="Chromosome"/>
</dbReference>
<evidence type="ECO:0000313" key="4">
    <source>
        <dbReference type="Proteomes" id="UP000278733"/>
    </source>
</evidence>
<dbReference type="InterPro" id="IPR044946">
    <property type="entry name" value="Restrct_endonuc_typeI_TRD_sf"/>
</dbReference>
<gene>
    <name evidence="3" type="ORF">NCTC8284_02540</name>
</gene>
<evidence type="ECO:0000256" key="1">
    <source>
        <dbReference type="ARBA" id="ARBA00022747"/>
    </source>
</evidence>
<dbReference type="AlphaFoldDB" id="A0A3S4Y2J5"/>
<dbReference type="GO" id="GO:0009307">
    <property type="term" value="P:DNA restriction-modification system"/>
    <property type="evidence" value="ECO:0007669"/>
    <property type="project" value="UniProtKB-KW"/>
</dbReference>
<keyword evidence="2" id="KW-0238">DNA-binding</keyword>
<dbReference type="REBASE" id="289334">
    <property type="entry name" value="S2.Rpn8284ORF2533P"/>
</dbReference>
<dbReference type="KEGG" id="rpne:NCTC8284_02540"/>
<evidence type="ECO:0000256" key="2">
    <source>
        <dbReference type="ARBA" id="ARBA00023125"/>
    </source>
</evidence>
<proteinExistence type="predicted"/>
<protein>
    <submittedName>
        <fullName evidence="3">Uncharacterized protein</fullName>
    </submittedName>
</protein>
<dbReference type="Gene3D" id="3.90.220.20">
    <property type="entry name" value="DNA methylase specificity domains"/>
    <property type="match status" value="1"/>
</dbReference>
<dbReference type="SUPFAM" id="SSF116734">
    <property type="entry name" value="DNA methylase specificity domain"/>
    <property type="match status" value="1"/>
</dbReference>